<evidence type="ECO:0000256" key="7">
    <source>
        <dbReference type="ARBA" id="ARBA00069139"/>
    </source>
</evidence>
<dbReference type="FunFam" id="1.20.1250.20:FF:000011">
    <property type="entry name" value="MFS multidrug transporter, putative"/>
    <property type="match status" value="1"/>
</dbReference>
<evidence type="ECO:0000259" key="10">
    <source>
        <dbReference type="PROSITE" id="PS50850"/>
    </source>
</evidence>
<protein>
    <recommendedName>
        <fullName evidence="7">Cercosporin MFS transporter CTB4</fullName>
    </recommendedName>
    <alternativeName>
        <fullName evidence="8">Cercosporin toxin biosynthesis cluster protein 4</fullName>
    </alternativeName>
</protein>
<feature type="transmembrane region" description="Helical" evidence="9">
    <location>
        <begin position="270"/>
        <end position="288"/>
    </location>
</feature>
<dbReference type="PROSITE" id="PS50850">
    <property type="entry name" value="MFS"/>
    <property type="match status" value="1"/>
</dbReference>
<evidence type="ECO:0000256" key="1">
    <source>
        <dbReference type="ARBA" id="ARBA00004141"/>
    </source>
</evidence>
<evidence type="ECO:0000313" key="11">
    <source>
        <dbReference type="EMBL" id="KAK3058572.1"/>
    </source>
</evidence>
<feature type="domain" description="Major facilitator superfamily (MFS) profile" evidence="10">
    <location>
        <begin position="1"/>
        <end position="386"/>
    </location>
</feature>
<organism evidence="11 12">
    <name type="scientific">Extremus antarcticus</name>
    <dbReference type="NCBI Taxonomy" id="702011"/>
    <lineage>
        <taxon>Eukaryota</taxon>
        <taxon>Fungi</taxon>
        <taxon>Dikarya</taxon>
        <taxon>Ascomycota</taxon>
        <taxon>Pezizomycotina</taxon>
        <taxon>Dothideomycetes</taxon>
        <taxon>Dothideomycetidae</taxon>
        <taxon>Mycosphaerellales</taxon>
        <taxon>Extremaceae</taxon>
        <taxon>Extremus</taxon>
    </lineage>
</organism>
<dbReference type="PANTHER" id="PTHR23502:SF68">
    <property type="entry name" value="MULTIDRUG TRANSPORTER, PUTATIVE (AFU_ORTHOLOGUE AFUA_3G01120)-RELATED"/>
    <property type="match status" value="1"/>
</dbReference>
<dbReference type="GO" id="GO:0022857">
    <property type="term" value="F:transmembrane transporter activity"/>
    <property type="evidence" value="ECO:0007669"/>
    <property type="project" value="InterPro"/>
</dbReference>
<reference evidence="11" key="1">
    <citation type="submission" date="2023-04" db="EMBL/GenBank/DDBJ databases">
        <title>Black Yeasts Isolated from many extreme environments.</title>
        <authorList>
            <person name="Coleine C."/>
            <person name="Stajich J.E."/>
            <person name="Selbmann L."/>
        </authorList>
    </citation>
    <scope>NUCLEOTIDE SEQUENCE</scope>
    <source>
        <strain evidence="11">CCFEE 5312</strain>
    </source>
</reference>
<dbReference type="EMBL" id="JAWDJX010000001">
    <property type="protein sequence ID" value="KAK3058572.1"/>
    <property type="molecule type" value="Genomic_DNA"/>
</dbReference>
<comment type="subcellular location">
    <subcellularLocation>
        <location evidence="1">Membrane</location>
        <topology evidence="1">Multi-pass membrane protein</topology>
    </subcellularLocation>
</comment>
<dbReference type="InterPro" id="IPR011701">
    <property type="entry name" value="MFS"/>
</dbReference>
<dbReference type="InterPro" id="IPR020846">
    <property type="entry name" value="MFS_dom"/>
</dbReference>
<keyword evidence="4 9" id="KW-0472">Membrane</keyword>
<comment type="caution">
    <text evidence="11">The sequence shown here is derived from an EMBL/GenBank/DDBJ whole genome shotgun (WGS) entry which is preliminary data.</text>
</comment>
<evidence type="ECO:0000256" key="9">
    <source>
        <dbReference type="SAM" id="Phobius"/>
    </source>
</evidence>
<keyword evidence="2 9" id="KW-0812">Transmembrane</keyword>
<dbReference type="Pfam" id="PF07690">
    <property type="entry name" value="MFS_1"/>
    <property type="match status" value="1"/>
</dbReference>
<dbReference type="GO" id="GO:0016020">
    <property type="term" value="C:membrane"/>
    <property type="evidence" value="ECO:0007669"/>
    <property type="project" value="UniProtKB-SubCell"/>
</dbReference>
<feature type="transmembrane region" description="Helical" evidence="9">
    <location>
        <begin position="294"/>
        <end position="314"/>
    </location>
</feature>
<evidence type="ECO:0000313" key="12">
    <source>
        <dbReference type="Proteomes" id="UP001271007"/>
    </source>
</evidence>
<evidence type="ECO:0000256" key="6">
    <source>
        <dbReference type="ARBA" id="ARBA00053977"/>
    </source>
</evidence>
<keyword evidence="12" id="KW-1185">Reference proteome</keyword>
<feature type="transmembrane region" description="Helical" evidence="9">
    <location>
        <begin position="23"/>
        <end position="45"/>
    </location>
</feature>
<comment type="function">
    <text evidence="6">MFS transporter; part of the gene cluster that mediates the biosynthesis of cercosporin, a light-activated, non-host-selective toxin. The perylenequinone chromophore of cercosporin absorbs light energy to attain an electronically-activated triplet state and produces active oxygen species such as the hydroxyl radical, superoxide, hydrogen peroxide or singlet oxygen upon reaction with oxygen molecules. These reactive oxygen species cause damage to various cellular components including lipids, proteins and nucleic acids. Responsible for secretion and accumulation of cercosporin, but does not play any roles in self-protection against the toxicity of cercosporin.</text>
</comment>
<dbReference type="PANTHER" id="PTHR23502">
    <property type="entry name" value="MAJOR FACILITATOR SUPERFAMILY"/>
    <property type="match status" value="1"/>
</dbReference>
<dbReference type="CDD" id="cd17323">
    <property type="entry name" value="MFS_Tpo1_MDR_like"/>
    <property type="match status" value="1"/>
</dbReference>
<keyword evidence="3 9" id="KW-1133">Transmembrane helix</keyword>
<proteinExistence type="inferred from homology"/>
<evidence type="ECO:0000256" key="3">
    <source>
        <dbReference type="ARBA" id="ARBA00022989"/>
    </source>
</evidence>
<evidence type="ECO:0000256" key="8">
    <source>
        <dbReference type="ARBA" id="ARBA00077167"/>
    </source>
</evidence>
<dbReference type="InterPro" id="IPR036259">
    <property type="entry name" value="MFS_trans_sf"/>
</dbReference>
<gene>
    <name evidence="11" type="ORF">LTR09_000136</name>
</gene>
<feature type="transmembrane region" description="Helical" evidence="9">
    <location>
        <begin position="226"/>
        <end position="250"/>
    </location>
</feature>
<dbReference type="Gene3D" id="1.20.1250.20">
    <property type="entry name" value="MFS general substrate transporter like domains"/>
    <property type="match status" value="1"/>
</dbReference>
<feature type="transmembrane region" description="Helical" evidence="9">
    <location>
        <begin position="360"/>
        <end position="382"/>
    </location>
</feature>
<dbReference type="Proteomes" id="UP001271007">
    <property type="component" value="Unassembled WGS sequence"/>
</dbReference>
<evidence type="ECO:0000256" key="2">
    <source>
        <dbReference type="ARBA" id="ARBA00022692"/>
    </source>
</evidence>
<comment type="similarity">
    <text evidence="5">Belongs to the major facilitator superfamily. CAR1 family.</text>
</comment>
<feature type="transmembrane region" description="Helical" evidence="9">
    <location>
        <begin position="181"/>
        <end position="206"/>
    </location>
</feature>
<evidence type="ECO:0000256" key="5">
    <source>
        <dbReference type="ARBA" id="ARBA00038347"/>
    </source>
</evidence>
<feature type="transmembrane region" description="Helical" evidence="9">
    <location>
        <begin position="112"/>
        <end position="132"/>
    </location>
</feature>
<dbReference type="SUPFAM" id="SSF103473">
    <property type="entry name" value="MFS general substrate transporter"/>
    <property type="match status" value="1"/>
</dbReference>
<accession>A0AAJ0LX16</accession>
<dbReference type="AlphaFoldDB" id="A0AAJ0LX16"/>
<evidence type="ECO:0000256" key="4">
    <source>
        <dbReference type="ARBA" id="ARBA00023136"/>
    </source>
</evidence>
<name>A0AAJ0LX16_9PEZI</name>
<sequence length="396" mass="43708">MKSTVLIFSKIIAPMSELYGRMVVYHVCNAGYICFTIGCALATNLPMLIGLRFLQGCWSIAPITIGPGTISDMVKQERRGTAMSLWSLGPLLGPTVGPIAGGFLSAAAGWRWIFWLLAIAIGVTSLTALVFMRESYAPVLLERKAKRLRQETGNMDLRSKLDTGLQPKKLFLLAIVRPSKLLFLSPICALMSLYIAIVYGTLYVLFTTFTFVFEESYGFSQSTVGLVYLGVGIGMMFGLAFLIVTSDRILKKLAAKSNGQYKPEYRLPPLMYSAWVLPFGLFIYGWTVQYKTHWIAPLIGTAFFGAGQVLNFMVINTYLVDTFTRYAASAVAASTVLRAILGAVLPLVGLPMYKKLGYGWGNSLLAFVTLALIPIAFCLYIFGERIRTHPKLQIKL</sequence>
<feature type="transmembrane region" description="Helical" evidence="9">
    <location>
        <begin position="85"/>
        <end position="106"/>
    </location>
</feature>
<feature type="transmembrane region" description="Helical" evidence="9">
    <location>
        <begin position="326"/>
        <end position="348"/>
    </location>
</feature>